<protein>
    <submittedName>
        <fullName evidence="3">Uncharacterized protein</fullName>
    </submittedName>
</protein>
<gene>
    <name evidence="3" type="ORF">BD626DRAFT_536647</name>
</gene>
<keyword evidence="4" id="KW-1185">Reference proteome</keyword>
<feature type="region of interest" description="Disordered" evidence="1">
    <location>
        <begin position="166"/>
        <end position="191"/>
    </location>
</feature>
<evidence type="ECO:0000256" key="1">
    <source>
        <dbReference type="SAM" id="MobiDB-lite"/>
    </source>
</evidence>
<sequence>MFAKVAIFAITYLSLTLTRAAPIPREVPQEHSHEKYLTLVRSSLALDNPQNLGDPVFALLGNAAAQQGLGDSTDPDCLQQAIADQAFTNAKAANDVDSMVGALVYRALERNSGSVGAASAACTSVTATNPEIAALSQHQDPASDGAAATNKAITLELAKQIASVGGDPQQALESGTFAPGQLGDPTAAGNTCDDANDTEGCIFTQNLLVEDATADEIAAAVAGTDSSSGSSASGSSSASSSSSAVSSSATSSSGSSGSCPPLSSAAAVASSRQLQCRRLCYLECQLQLLQRELQLLQRELQLVERQPSDIHG</sequence>
<organism evidence="3 4">
    <name type="scientific">Schizophyllum amplum</name>
    <dbReference type="NCBI Taxonomy" id="97359"/>
    <lineage>
        <taxon>Eukaryota</taxon>
        <taxon>Fungi</taxon>
        <taxon>Dikarya</taxon>
        <taxon>Basidiomycota</taxon>
        <taxon>Agaricomycotina</taxon>
        <taxon>Agaricomycetes</taxon>
        <taxon>Agaricomycetidae</taxon>
        <taxon>Agaricales</taxon>
        <taxon>Schizophyllaceae</taxon>
        <taxon>Schizophyllum</taxon>
    </lineage>
</organism>
<dbReference type="EMBL" id="VDMD01000008">
    <property type="protein sequence ID" value="TRM63933.1"/>
    <property type="molecule type" value="Genomic_DNA"/>
</dbReference>
<evidence type="ECO:0000313" key="3">
    <source>
        <dbReference type="EMBL" id="TRM63933.1"/>
    </source>
</evidence>
<feature type="chain" id="PRO_5021923446" evidence="2">
    <location>
        <begin position="21"/>
        <end position="312"/>
    </location>
</feature>
<dbReference type="AlphaFoldDB" id="A0A550CGL9"/>
<keyword evidence="2" id="KW-0732">Signal</keyword>
<accession>A0A550CGL9</accession>
<evidence type="ECO:0000256" key="2">
    <source>
        <dbReference type="SAM" id="SignalP"/>
    </source>
</evidence>
<comment type="caution">
    <text evidence="3">The sequence shown here is derived from an EMBL/GenBank/DDBJ whole genome shotgun (WGS) entry which is preliminary data.</text>
</comment>
<evidence type="ECO:0000313" key="4">
    <source>
        <dbReference type="Proteomes" id="UP000320762"/>
    </source>
</evidence>
<dbReference type="Proteomes" id="UP000320762">
    <property type="component" value="Unassembled WGS sequence"/>
</dbReference>
<name>A0A550CGL9_9AGAR</name>
<reference evidence="3 4" key="1">
    <citation type="journal article" date="2019" name="New Phytol.">
        <title>Comparative genomics reveals unique wood-decay strategies and fruiting body development in the Schizophyllaceae.</title>
        <authorList>
            <person name="Almasi E."/>
            <person name="Sahu N."/>
            <person name="Krizsan K."/>
            <person name="Balint B."/>
            <person name="Kovacs G.M."/>
            <person name="Kiss B."/>
            <person name="Cseklye J."/>
            <person name="Drula E."/>
            <person name="Henrissat B."/>
            <person name="Nagy I."/>
            <person name="Chovatia M."/>
            <person name="Adam C."/>
            <person name="LaButti K."/>
            <person name="Lipzen A."/>
            <person name="Riley R."/>
            <person name="Grigoriev I.V."/>
            <person name="Nagy L.G."/>
        </authorList>
    </citation>
    <scope>NUCLEOTIDE SEQUENCE [LARGE SCALE GENOMIC DNA]</scope>
    <source>
        <strain evidence="3 4">NL-1724</strain>
    </source>
</reference>
<feature type="region of interest" description="Disordered" evidence="1">
    <location>
        <begin position="223"/>
        <end position="262"/>
    </location>
</feature>
<proteinExistence type="predicted"/>
<feature type="signal peptide" evidence="2">
    <location>
        <begin position="1"/>
        <end position="20"/>
    </location>
</feature>
<dbReference type="STRING" id="97359.A0A550CGL9"/>
<dbReference type="OrthoDB" id="2153847at2759"/>